<dbReference type="AlphaFoldDB" id="V4S9F6"/>
<keyword evidence="2" id="KW-1185">Reference proteome</keyword>
<protein>
    <recommendedName>
        <fullName evidence="3">Cyclopropane-fatty-acyl-phospholipid synthase</fullName>
    </recommendedName>
</protein>
<dbReference type="GO" id="GO:0008610">
    <property type="term" value="P:lipid biosynthetic process"/>
    <property type="evidence" value="ECO:0007669"/>
    <property type="project" value="InterPro"/>
</dbReference>
<dbReference type="InterPro" id="IPR029063">
    <property type="entry name" value="SAM-dependent_MTases_sf"/>
</dbReference>
<dbReference type="Pfam" id="PF02353">
    <property type="entry name" value="CMAS"/>
    <property type="match status" value="1"/>
</dbReference>
<dbReference type="PIRSF" id="PIRSF003085">
    <property type="entry name" value="CMAS"/>
    <property type="match status" value="1"/>
</dbReference>
<dbReference type="PANTHER" id="PTHR43675:SF28">
    <property type="entry name" value="AMINE OXIDASE DOMAIN-CONTAINING PROTEIN"/>
    <property type="match status" value="1"/>
</dbReference>
<dbReference type="STRING" id="85681.V4S9F6"/>
<dbReference type="EMBL" id="KI537036">
    <property type="protein sequence ID" value="ESR33551.1"/>
    <property type="molecule type" value="Genomic_DNA"/>
</dbReference>
<evidence type="ECO:0008006" key="3">
    <source>
        <dbReference type="Google" id="ProtNLM"/>
    </source>
</evidence>
<dbReference type="KEGG" id="cic:CICLE_v10005727mg"/>
<dbReference type="Gramene" id="ESR33551">
    <property type="protein sequence ID" value="ESR33551"/>
    <property type="gene ID" value="CICLE_v10005727mg"/>
</dbReference>
<dbReference type="SUPFAM" id="SSF53335">
    <property type="entry name" value="S-adenosyl-L-methionine-dependent methyltransferases"/>
    <property type="match status" value="1"/>
</dbReference>
<dbReference type="eggNOG" id="ENOG502QSMW">
    <property type="taxonomic scope" value="Eukaryota"/>
</dbReference>
<dbReference type="OMA" id="FKKERWP"/>
<dbReference type="InterPro" id="IPR026669">
    <property type="entry name" value="Arsenite_MeTrfase-like"/>
</dbReference>
<dbReference type="PANTHER" id="PTHR43675">
    <property type="entry name" value="ARSENITE METHYLTRANSFERASE"/>
    <property type="match status" value="1"/>
</dbReference>
<dbReference type="GO" id="GO:0008168">
    <property type="term" value="F:methyltransferase activity"/>
    <property type="evidence" value="ECO:0007669"/>
    <property type="project" value="TreeGrafter"/>
</dbReference>
<dbReference type="InterPro" id="IPR003333">
    <property type="entry name" value="CMAS"/>
</dbReference>
<accession>V4S9F6</accession>
<sequence length="246" mass="28123">MTYSCAIFKSEHEDLEVGQMRKISVLIEKARVSKGQEVLDIGCGWGTLAIEIVKQTGCKYTGITLSEEQLKYAQIKVREAGLQMIEHVGHDYMEEFFDCCESLLAKHGLLVLQFTSAPDQSYDEYRLSPGFLNEYIFPGGCVPSLSRVTAAMTSSSRLCVEHVENIGIHYYQTLRCWRKNFMEKQSEILALGFNEKFIRTWEYYFDYCAASFKSRIIGNYQIVFSRPGDVSAFSNPYEGLPSAYQY</sequence>
<name>V4S9F6_CITCL</name>
<evidence type="ECO:0000313" key="2">
    <source>
        <dbReference type="Proteomes" id="UP000030687"/>
    </source>
</evidence>
<organism evidence="1 2">
    <name type="scientific">Citrus clementina</name>
    <name type="common">Clementine</name>
    <name type="synonym">Citrus deliciosa x Citrus sinensis</name>
    <dbReference type="NCBI Taxonomy" id="85681"/>
    <lineage>
        <taxon>Eukaryota</taxon>
        <taxon>Viridiplantae</taxon>
        <taxon>Streptophyta</taxon>
        <taxon>Embryophyta</taxon>
        <taxon>Tracheophyta</taxon>
        <taxon>Spermatophyta</taxon>
        <taxon>Magnoliopsida</taxon>
        <taxon>eudicotyledons</taxon>
        <taxon>Gunneridae</taxon>
        <taxon>Pentapetalae</taxon>
        <taxon>rosids</taxon>
        <taxon>malvids</taxon>
        <taxon>Sapindales</taxon>
        <taxon>Rutaceae</taxon>
        <taxon>Aurantioideae</taxon>
        <taxon>Citrus</taxon>
    </lineage>
</organism>
<reference evidence="1 2" key="1">
    <citation type="submission" date="2013-10" db="EMBL/GenBank/DDBJ databases">
        <authorList>
            <consortium name="International Citrus Genome Consortium"/>
            <person name="Jenkins J."/>
            <person name="Schmutz J."/>
            <person name="Prochnik S."/>
            <person name="Rokhsar D."/>
            <person name="Gmitter F."/>
            <person name="Ollitrault P."/>
            <person name="Machado M."/>
            <person name="Talon M."/>
            <person name="Wincker P."/>
            <person name="Jaillon O."/>
            <person name="Morgante M."/>
        </authorList>
    </citation>
    <scope>NUCLEOTIDE SEQUENCE</scope>
    <source>
        <strain evidence="2">cv. Clemenules</strain>
    </source>
</reference>
<gene>
    <name evidence="1" type="ORF">CICLE_v10005727mg</name>
</gene>
<evidence type="ECO:0000313" key="1">
    <source>
        <dbReference type="EMBL" id="ESR33551.1"/>
    </source>
</evidence>
<dbReference type="InParanoid" id="V4S9F6"/>
<dbReference type="Gene3D" id="3.40.50.150">
    <property type="entry name" value="Vaccinia Virus protein VP39"/>
    <property type="match status" value="2"/>
</dbReference>
<dbReference type="Proteomes" id="UP000030687">
    <property type="component" value="Unassembled WGS sequence"/>
</dbReference>
<proteinExistence type="predicted"/>
<dbReference type="CDD" id="cd02440">
    <property type="entry name" value="AdoMet_MTases"/>
    <property type="match status" value="1"/>
</dbReference>